<evidence type="ECO:0000256" key="1">
    <source>
        <dbReference type="SAM" id="SignalP"/>
    </source>
</evidence>
<dbReference type="Proteomes" id="UP001224412">
    <property type="component" value="Unassembled WGS sequence"/>
</dbReference>
<sequence>MPKNGGAIIGTLVALFCLALATMVGAAALAQDDSAPKESFAGTLHKVEQQGLSTTGISPADLFGEEWVAGTFVCPGVTEQELLVSGLNPAEFNLVNGEIDKHDNYLLVAKENGEYHVEKMSIHNVNLCTIPLQGPFQTQAIIHVEKDEEGTWNFIG</sequence>
<evidence type="ECO:0000313" key="3">
    <source>
        <dbReference type="Proteomes" id="UP001224412"/>
    </source>
</evidence>
<comment type="caution">
    <text evidence="2">The sequence shown here is derived from an EMBL/GenBank/DDBJ whole genome shotgun (WGS) entry which is preliminary data.</text>
</comment>
<organism evidence="2 3">
    <name type="scientific">Corynebacterium pseudodiphtheriticum</name>
    <dbReference type="NCBI Taxonomy" id="37637"/>
    <lineage>
        <taxon>Bacteria</taxon>
        <taxon>Bacillati</taxon>
        <taxon>Actinomycetota</taxon>
        <taxon>Actinomycetes</taxon>
        <taxon>Mycobacteriales</taxon>
        <taxon>Corynebacteriaceae</taxon>
        <taxon>Corynebacterium</taxon>
    </lineage>
</organism>
<dbReference type="GeneID" id="42781014"/>
<keyword evidence="1" id="KW-0732">Signal</keyword>
<reference evidence="2" key="1">
    <citation type="submission" date="2023-05" db="EMBL/GenBank/DDBJ databases">
        <title>Metabolic capabilities are highly conserved among human nasal-associated Corynebacterium species in pangenomic analyses.</title>
        <authorList>
            <person name="Tran T.H."/>
            <person name="Roberts A.Q."/>
            <person name="Escapa I.F."/>
            <person name="Gao W."/>
            <person name="Conlan S."/>
            <person name="Kong H."/>
            <person name="Segre J.A."/>
            <person name="Kelly M.S."/>
            <person name="Lemon K.P."/>
        </authorList>
    </citation>
    <scope>NUCLEOTIDE SEQUENCE</scope>
    <source>
        <strain evidence="2">KPL2773</strain>
    </source>
</reference>
<dbReference type="AlphaFoldDB" id="A0AAP4BQ77"/>
<dbReference type="RefSeq" id="WP_027017535.1">
    <property type="nucleotide sequence ID" value="NZ_CP137212.1"/>
</dbReference>
<proteinExistence type="predicted"/>
<evidence type="ECO:0008006" key="4">
    <source>
        <dbReference type="Google" id="ProtNLM"/>
    </source>
</evidence>
<dbReference type="EMBL" id="JASNVH010000006">
    <property type="protein sequence ID" value="MDK4306842.1"/>
    <property type="molecule type" value="Genomic_DNA"/>
</dbReference>
<gene>
    <name evidence="2" type="ORF">QPX42_04650</name>
</gene>
<accession>A0AAP4BQ77</accession>
<evidence type="ECO:0000313" key="2">
    <source>
        <dbReference type="EMBL" id="MDK4306842.1"/>
    </source>
</evidence>
<feature type="signal peptide" evidence="1">
    <location>
        <begin position="1"/>
        <end position="26"/>
    </location>
</feature>
<feature type="chain" id="PRO_5042815688" description="Secreted protein" evidence="1">
    <location>
        <begin position="27"/>
        <end position="156"/>
    </location>
</feature>
<name>A0AAP4BQ77_9CORY</name>
<protein>
    <recommendedName>
        <fullName evidence="4">Secreted protein</fullName>
    </recommendedName>
</protein>